<dbReference type="InterPro" id="IPR023582">
    <property type="entry name" value="Impact"/>
</dbReference>
<evidence type="ECO:0000313" key="3">
    <source>
        <dbReference type="EMBL" id="GMM45889.1"/>
    </source>
</evidence>
<sequence>MSWIQSSTLVLKKSKFKAFIIPIKTNNEIPQLLKEVHTLDKHLKNASHPTMYAWKTADSNSNSSKITKLQNVNQGFNDNNEGGSGQRILGLIDRIKLVNILIIVSRWYGGTPLGPARFKCISDVAMEAVKIGGYFNSNGGNNKLYTDCLMINK</sequence>
<dbReference type="InterPro" id="IPR036956">
    <property type="entry name" value="Impact_N_sf"/>
</dbReference>
<dbReference type="InterPro" id="IPR001498">
    <property type="entry name" value="Impact_N"/>
</dbReference>
<dbReference type="InterPro" id="IPR020568">
    <property type="entry name" value="Ribosomal_Su5_D2-typ_SF"/>
</dbReference>
<comment type="similarity">
    <text evidence="1">Belongs to the IMPACT family.</text>
</comment>
<dbReference type="PANTHER" id="PTHR16301">
    <property type="entry name" value="IMPACT-RELATED"/>
    <property type="match status" value="1"/>
</dbReference>
<reference evidence="3 4" key="1">
    <citation type="journal article" date="2023" name="Elife">
        <title>Identification of key yeast species and microbe-microbe interactions impacting larval growth of Drosophila in the wild.</title>
        <authorList>
            <person name="Mure A."/>
            <person name="Sugiura Y."/>
            <person name="Maeda R."/>
            <person name="Honda K."/>
            <person name="Sakurai N."/>
            <person name="Takahashi Y."/>
            <person name="Watada M."/>
            <person name="Katoh T."/>
            <person name="Gotoh A."/>
            <person name="Gotoh Y."/>
            <person name="Taniguchi I."/>
            <person name="Nakamura K."/>
            <person name="Hayashi T."/>
            <person name="Katayama T."/>
            <person name="Uemura T."/>
            <person name="Hattori Y."/>
        </authorList>
    </citation>
    <scope>NUCLEOTIDE SEQUENCE [LARGE SCALE GENOMIC DNA]</scope>
    <source>
        <strain evidence="3 4">PK-24</strain>
    </source>
</reference>
<dbReference type="SUPFAM" id="SSF54211">
    <property type="entry name" value="Ribosomal protein S5 domain 2-like"/>
    <property type="match status" value="1"/>
</dbReference>
<dbReference type="Pfam" id="PF01205">
    <property type="entry name" value="Impact_N"/>
    <property type="match status" value="1"/>
</dbReference>
<dbReference type="GO" id="GO:0140469">
    <property type="term" value="P:GCN2-mediated signaling"/>
    <property type="evidence" value="ECO:0007669"/>
    <property type="project" value="TreeGrafter"/>
</dbReference>
<dbReference type="GO" id="GO:0006446">
    <property type="term" value="P:regulation of translational initiation"/>
    <property type="evidence" value="ECO:0007669"/>
    <property type="project" value="TreeGrafter"/>
</dbReference>
<dbReference type="EMBL" id="BTGB01000003">
    <property type="protein sequence ID" value="GMM45889.1"/>
    <property type="molecule type" value="Genomic_DNA"/>
</dbReference>
<name>A0AAV5R5K4_PICKL</name>
<dbReference type="GO" id="GO:0005737">
    <property type="term" value="C:cytoplasm"/>
    <property type="evidence" value="ECO:0007669"/>
    <property type="project" value="TreeGrafter"/>
</dbReference>
<dbReference type="PANTHER" id="PTHR16301:SF17">
    <property type="entry name" value="IMPACT FAMILY MEMBER YDL177C"/>
    <property type="match status" value="1"/>
</dbReference>
<comment type="caution">
    <text evidence="3">The sequence shown here is derived from an EMBL/GenBank/DDBJ whole genome shotgun (WGS) entry which is preliminary data.</text>
</comment>
<evidence type="ECO:0000256" key="1">
    <source>
        <dbReference type="ARBA" id="ARBA00007665"/>
    </source>
</evidence>
<dbReference type="Proteomes" id="UP001378960">
    <property type="component" value="Unassembled WGS sequence"/>
</dbReference>
<protein>
    <recommendedName>
        <fullName evidence="2">Impact N-terminal domain-containing protein</fullName>
    </recommendedName>
</protein>
<evidence type="ECO:0000259" key="2">
    <source>
        <dbReference type="Pfam" id="PF01205"/>
    </source>
</evidence>
<dbReference type="PROSITE" id="PS00910">
    <property type="entry name" value="UPF0029"/>
    <property type="match status" value="1"/>
</dbReference>
<keyword evidence="4" id="KW-1185">Reference proteome</keyword>
<feature type="domain" description="Impact N-terminal" evidence="2">
    <location>
        <begin position="12"/>
        <end position="129"/>
    </location>
</feature>
<dbReference type="InterPro" id="IPR020569">
    <property type="entry name" value="UPF0029_Impact_CS"/>
</dbReference>
<organism evidence="3 4">
    <name type="scientific">Pichia kluyveri</name>
    <name type="common">Yeast</name>
    <dbReference type="NCBI Taxonomy" id="36015"/>
    <lineage>
        <taxon>Eukaryota</taxon>
        <taxon>Fungi</taxon>
        <taxon>Dikarya</taxon>
        <taxon>Ascomycota</taxon>
        <taxon>Saccharomycotina</taxon>
        <taxon>Pichiomycetes</taxon>
        <taxon>Pichiales</taxon>
        <taxon>Pichiaceae</taxon>
        <taxon>Pichia</taxon>
    </lineage>
</organism>
<accession>A0AAV5R5K4</accession>
<gene>
    <name evidence="3" type="ORF">DAPK24_024640</name>
</gene>
<dbReference type="Gene3D" id="3.30.230.30">
    <property type="entry name" value="Impact, N-terminal domain"/>
    <property type="match status" value="1"/>
</dbReference>
<evidence type="ECO:0000313" key="4">
    <source>
        <dbReference type="Proteomes" id="UP001378960"/>
    </source>
</evidence>
<dbReference type="AlphaFoldDB" id="A0AAV5R5K4"/>
<proteinExistence type="inferred from homology"/>